<evidence type="ECO:0000313" key="1">
    <source>
        <dbReference type="EMBL" id="CAD8097964.1"/>
    </source>
</evidence>
<keyword evidence="2" id="KW-1185">Reference proteome</keyword>
<proteinExistence type="predicted"/>
<comment type="caution">
    <text evidence="1">The sequence shown here is derived from an EMBL/GenBank/DDBJ whole genome shotgun (WGS) entry which is preliminary data.</text>
</comment>
<dbReference type="AlphaFoldDB" id="A0A8S1P510"/>
<protein>
    <recommendedName>
        <fullName evidence="3">Cyclin N-terminal domain-containing protein</fullName>
    </recommendedName>
</protein>
<organism evidence="1 2">
    <name type="scientific">Paramecium primaurelia</name>
    <dbReference type="NCBI Taxonomy" id="5886"/>
    <lineage>
        <taxon>Eukaryota</taxon>
        <taxon>Sar</taxon>
        <taxon>Alveolata</taxon>
        <taxon>Ciliophora</taxon>
        <taxon>Intramacronucleata</taxon>
        <taxon>Oligohymenophorea</taxon>
        <taxon>Peniculida</taxon>
        <taxon>Parameciidae</taxon>
        <taxon>Paramecium</taxon>
    </lineage>
</organism>
<gene>
    <name evidence="1" type="ORF">PPRIM_AZ9-3.1.T1050124</name>
</gene>
<evidence type="ECO:0000313" key="2">
    <source>
        <dbReference type="Proteomes" id="UP000688137"/>
    </source>
</evidence>
<dbReference type="Proteomes" id="UP000688137">
    <property type="component" value="Unassembled WGS sequence"/>
</dbReference>
<sequence length="385" mass="46502">MYTKFNHRPVQEFAYQRKPKIKVLTKLGFQELMKLQSNPVQFEEQEDLTLHPFTKKYRSQINLWEKLKQVENEVIGDEETLESNEFEMLNKEHPYILRNHAYPLQDQYEEPIKLPQIQTERYQKSNAPKIWESSLFTGERVQLRRRKLKRQEAFKLADSLSIINLNLKMSDTEIESLNPYYKDIVAYLHTQQILIYQQHDLLDEFKILSQFQYRLKLKISTLYLAKSIYLRTNILTQDYLLTSLWIATKFDQQYRCKWQMSTEIETHILQKLNFEITKPTVMDFIEQQIYYIKKTKRISAEQVRLIYALSLMALPWTLNYEPSQIAFAIIIISFTLKNIKNHDFQSDCYEDFRQQLLIKYDQNIIISQKYPSSYLLIKKNLHRLY</sequence>
<reference evidence="1" key="1">
    <citation type="submission" date="2021-01" db="EMBL/GenBank/DDBJ databases">
        <authorList>
            <consortium name="Genoscope - CEA"/>
            <person name="William W."/>
        </authorList>
    </citation>
    <scope>NUCLEOTIDE SEQUENCE</scope>
</reference>
<evidence type="ECO:0008006" key="3">
    <source>
        <dbReference type="Google" id="ProtNLM"/>
    </source>
</evidence>
<accession>A0A8S1P510</accession>
<name>A0A8S1P510_PARPR</name>
<dbReference type="EMBL" id="CAJJDM010000108">
    <property type="protein sequence ID" value="CAD8097964.1"/>
    <property type="molecule type" value="Genomic_DNA"/>
</dbReference>